<feature type="compositionally biased region" description="Low complexity" evidence="6">
    <location>
        <begin position="105"/>
        <end position="127"/>
    </location>
</feature>
<dbReference type="CDD" id="cd03028">
    <property type="entry name" value="GRX_PICOT_like"/>
    <property type="match status" value="1"/>
</dbReference>
<evidence type="ECO:0000259" key="7">
    <source>
        <dbReference type="PROSITE" id="PS51352"/>
    </source>
</evidence>
<dbReference type="STRING" id="78915.A0A4P9XJV4"/>
<comment type="function">
    <text evidence="5">Monothiol glutaredoxin involved in the biogenesis of iron-sulfur clusters. Binds one iron-sulfur cluster per dimer. The iron-sulfur cluster is bound between subunits, and is complexed by a bound glutathione and a cysteine residue from each subunit.</text>
</comment>
<evidence type="ECO:0000313" key="8">
    <source>
        <dbReference type="EMBL" id="RKP06068.1"/>
    </source>
</evidence>
<dbReference type="GO" id="GO:0006879">
    <property type="term" value="P:intracellular iron ion homeostasis"/>
    <property type="evidence" value="ECO:0007669"/>
    <property type="project" value="TreeGrafter"/>
</dbReference>
<dbReference type="PANTHER" id="PTHR10293:SF73">
    <property type="entry name" value="GLUTAREDOXIN-3"/>
    <property type="match status" value="1"/>
</dbReference>
<evidence type="ECO:0000256" key="2">
    <source>
        <dbReference type="ARBA" id="ARBA00022723"/>
    </source>
</evidence>
<comment type="similarity">
    <text evidence="1">Belongs to the glutaredoxin family. Monothiol subfamily.</text>
</comment>
<proteinExistence type="inferred from homology"/>
<name>A0A4P9XJV4_9FUNG</name>
<dbReference type="InterPro" id="IPR013766">
    <property type="entry name" value="Thioredoxin_domain"/>
</dbReference>
<evidence type="ECO:0000256" key="5">
    <source>
        <dbReference type="ARBA" id="ARBA00055846"/>
    </source>
</evidence>
<dbReference type="FunFam" id="3.40.30.10:FF:000092">
    <property type="entry name" value="Monothiol glutaredoxin"/>
    <property type="match status" value="1"/>
</dbReference>
<evidence type="ECO:0000256" key="3">
    <source>
        <dbReference type="ARBA" id="ARBA00023004"/>
    </source>
</evidence>
<dbReference type="PANTHER" id="PTHR10293">
    <property type="entry name" value="GLUTAREDOXIN FAMILY MEMBER"/>
    <property type="match status" value="1"/>
</dbReference>
<dbReference type="Proteomes" id="UP000271241">
    <property type="component" value="Unassembled WGS sequence"/>
</dbReference>
<dbReference type="SUPFAM" id="SSF52833">
    <property type="entry name" value="Thioredoxin-like"/>
    <property type="match status" value="2"/>
</dbReference>
<protein>
    <submittedName>
        <fullName evidence="8">Putative thioredoxin</fullName>
    </submittedName>
</protein>
<dbReference type="InterPro" id="IPR036249">
    <property type="entry name" value="Thioredoxin-like_sf"/>
</dbReference>
<dbReference type="InterPro" id="IPR004480">
    <property type="entry name" value="Monothiol_GRX-rel"/>
</dbReference>
<sequence length="241" mass="26378">MPVTEITSEEQLRDLLTSRSAGVSVLNFWASWVDQCAQMNQVFAELSDRYPLQFIQVEAEKFPDVSMGFEIEAAPTFVFVRNGKPVRRVDGAHAAELTAAVEQHSTAAPASASRSAASASSADTPRAPLAPPPQRSEEELNAYLSQLTHRAPVVIFIKGSPDVPRCGFSKQLINLLNGAEIEYDYFDILGDEQVRQGLKKFSDWPTYPQLYIGGELQGGLDIVKELHANGELKELVAASAQ</sequence>
<feature type="domain" description="Thioredoxin" evidence="7">
    <location>
        <begin position="1"/>
        <end position="106"/>
    </location>
</feature>
<dbReference type="Pfam" id="PF00085">
    <property type="entry name" value="Thioredoxin"/>
    <property type="match status" value="1"/>
</dbReference>
<dbReference type="InterPro" id="IPR033658">
    <property type="entry name" value="GRX_PICOT-like"/>
</dbReference>
<dbReference type="Gene3D" id="3.40.30.10">
    <property type="entry name" value="Glutaredoxin"/>
    <property type="match status" value="2"/>
</dbReference>
<dbReference type="GO" id="GO:0051537">
    <property type="term" value="F:2 iron, 2 sulfur cluster binding"/>
    <property type="evidence" value="ECO:0007669"/>
    <property type="project" value="TreeGrafter"/>
</dbReference>
<evidence type="ECO:0000256" key="1">
    <source>
        <dbReference type="ARBA" id="ARBA00009630"/>
    </source>
</evidence>
<organism evidence="8 9">
    <name type="scientific">Thamnocephalis sphaerospora</name>
    <dbReference type="NCBI Taxonomy" id="78915"/>
    <lineage>
        <taxon>Eukaryota</taxon>
        <taxon>Fungi</taxon>
        <taxon>Fungi incertae sedis</taxon>
        <taxon>Zoopagomycota</taxon>
        <taxon>Zoopagomycotina</taxon>
        <taxon>Zoopagomycetes</taxon>
        <taxon>Zoopagales</taxon>
        <taxon>Sigmoideomycetaceae</taxon>
        <taxon>Thamnocephalis</taxon>
    </lineage>
</organism>
<keyword evidence="2" id="KW-0479">Metal-binding</keyword>
<evidence type="ECO:0000256" key="4">
    <source>
        <dbReference type="ARBA" id="ARBA00023014"/>
    </source>
</evidence>
<dbReference type="InterPro" id="IPR002109">
    <property type="entry name" value="Glutaredoxin"/>
</dbReference>
<dbReference type="GO" id="GO:0015036">
    <property type="term" value="F:disulfide oxidoreductase activity"/>
    <property type="evidence" value="ECO:0007669"/>
    <property type="project" value="UniProtKB-ARBA"/>
</dbReference>
<dbReference type="PROSITE" id="PS51354">
    <property type="entry name" value="GLUTAREDOXIN_2"/>
    <property type="match status" value="1"/>
</dbReference>
<evidence type="ECO:0000256" key="6">
    <source>
        <dbReference type="SAM" id="MobiDB-lite"/>
    </source>
</evidence>
<dbReference type="CDD" id="cd02984">
    <property type="entry name" value="TRX_PICOT"/>
    <property type="match status" value="1"/>
</dbReference>
<dbReference type="EMBL" id="KZ992961">
    <property type="protein sequence ID" value="RKP06068.1"/>
    <property type="molecule type" value="Genomic_DNA"/>
</dbReference>
<gene>
    <name evidence="8" type="ORF">THASP1DRAFT_32103</name>
</gene>
<dbReference type="PROSITE" id="PS51352">
    <property type="entry name" value="THIOREDOXIN_2"/>
    <property type="match status" value="1"/>
</dbReference>
<dbReference type="GO" id="GO:0046872">
    <property type="term" value="F:metal ion binding"/>
    <property type="evidence" value="ECO:0007669"/>
    <property type="project" value="UniProtKB-KW"/>
</dbReference>
<keyword evidence="9" id="KW-1185">Reference proteome</keyword>
<keyword evidence="3" id="KW-0408">Iron</keyword>
<dbReference type="AlphaFoldDB" id="A0A4P9XJV4"/>
<keyword evidence="4" id="KW-0411">Iron-sulfur</keyword>
<dbReference type="FunFam" id="3.40.30.10:FF:000012">
    <property type="entry name" value="Monothiol glutaredoxin"/>
    <property type="match status" value="1"/>
</dbReference>
<dbReference type="Pfam" id="PF00462">
    <property type="entry name" value="Glutaredoxin"/>
    <property type="match status" value="1"/>
</dbReference>
<dbReference type="GO" id="GO:0005829">
    <property type="term" value="C:cytosol"/>
    <property type="evidence" value="ECO:0007669"/>
    <property type="project" value="TreeGrafter"/>
</dbReference>
<evidence type="ECO:0000313" key="9">
    <source>
        <dbReference type="Proteomes" id="UP000271241"/>
    </source>
</evidence>
<accession>A0A4P9XJV4</accession>
<dbReference type="OrthoDB" id="415696at2759"/>
<reference evidence="9" key="1">
    <citation type="journal article" date="2018" name="Nat. Microbiol.">
        <title>Leveraging single-cell genomics to expand the fungal tree of life.</title>
        <authorList>
            <person name="Ahrendt S.R."/>
            <person name="Quandt C.A."/>
            <person name="Ciobanu D."/>
            <person name="Clum A."/>
            <person name="Salamov A."/>
            <person name="Andreopoulos B."/>
            <person name="Cheng J.F."/>
            <person name="Woyke T."/>
            <person name="Pelin A."/>
            <person name="Henrissat B."/>
            <person name="Reynolds N.K."/>
            <person name="Benny G.L."/>
            <person name="Smith M.E."/>
            <person name="James T.Y."/>
            <person name="Grigoriev I.V."/>
        </authorList>
    </citation>
    <scope>NUCLEOTIDE SEQUENCE [LARGE SCALE GENOMIC DNA]</scope>
    <source>
        <strain evidence="9">RSA 1356</strain>
    </source>
</reference>
<feature type="region of interest" description="Disordered" evidence="6">
    <location>
        <begin position="103"/>
        <end position="135"/>
    </location>
</feature>
<dbReference type="GO" id="GO:0005634">
    <property type="term" value="C:nucleus"/>
    <property type="evidence" value="ECO:0007669"/>
    <property type="project" value="TreeGrafter"/>
</dbReference>